<keyword evidence="7" id="KW-1185">Reference proteome</keyword>
<dbReference type="PRINTS" id="PR01007">
    <property type="entry name" value="FLGHOOKFLIK"/>
</dbReference>
<dbReference type="AlphaFoldDB" id="I1DWH8"/>
<feature type="region of interest" description="Disordered" evidence="4">
    <location>
        <begin position="358"/>
        <end position="414"/>
    </location>
</feature>
<evidence type="ECO:0000256" key="1">
    <source>
        <dbReference type="ARBA" id="ARBA00003944"/>
    </source>
</evidence>
<evidence type="ECO:0000256" key="3">
    <source>
        <dbReference type="ARBA" id="ARBA00022795"/>
    </source>
</evidence>
<dbReference type="Pfam" id="PF02120">
    <property type="entry name" value="Flg_hook"/>
    <property type="match status" value="1"/>
</dbReference>
<feature type="compositionally biased region" description="Polar residues" evidence="4">
    <location>
        <begin position="371"/>
        <end position="383"/>
    </location>
</feature>
<evidence type="ECO:0000256" key="2">
    <source>
        <dbReference type="ARBA" id="ARBA00009149"/>
    </source>
</evidence>
<protein>
    <recommendedName>
        <fullName evidence="5">Flagellar hook-length control protein-like C-terminal domain-containing protein</fullName>
    </recommendedName>
</protein>
<dbReference type="GO" id="GO:0009424">
    <property type="term" value="C:bacterial-type flagellum hook"/>
    <property type="evidence" value="ECO:0007669"/>
    <property type="project" value="InterPro"/>
</dbReference>
<dbReference type="CDD" id="cd17470">
    <property type="entry name" value="T3SS_Flik_C"/>
    <property type="match status" value="1"/>
</dbReference>
<dbReference type="PANTHER" id="PTHR37533">
    <property type="entry name" value="FLAGELLAR HOOK-LENGTH CONTROL PROTEIN"/>
    <property type="match status" value="1"/>
</dbReference>
<comment type="function">
    <text evidence="1">Controls the length of the flagellar hook.</text>
</comment>
<dbReference type="InterPro" id="IPR021136">
    <property type="entry name" value="Flagellar_hook_control-like_C"/>
</dbReference>
<dbReference type="InterPro" id="IPR052563">
    <property type="entry name" value="FliK"/>
</dbReference>
<reference evidence="6 7" key="1">
    <citation type="journal article" date="2012" name="J. Bacteriol.">
        <title>Genome Sequence of the Protease-Producing Bacterium Rheinheimera nanhaiensis E407-8T, Isolated from Deep-Sea Sediment of the South China Sea.</title>
        <authorList>
            <person name="Zhang X.-Y."/>
            <person name="Zhang Y.-J."/>
            <person name="Qin Q.-L."/>
            <person name="Xie B.-B."/>
            <person name="Chen X.-L."/>
            <person name="Zhou B.-C."/>
            <person name="Zhang Y.-Z."/>
        </authorList>
    </citation>
    <scope>NUCLEOTIDE SEQUENCE [LARGE SCALE GENOMIC DNA]</scope>
    <source>
        <strain evidence="6 7">E407-8</strain>
    </source>
</reference>
<dbReference type="Proteomes" id="UP000004374">
    <property type="component" value="Unassembled WGS sequence"/>
</dbReference>
<evidence type="ECO:0000313" key="7">
    <source>
        <dbReference type="Proteomes" id="UP000004374"/>
    </source>
</evidence>
<comment type="similarity">
    <text evidence="2">Belongs to the FliK family.</text>
</comment>
<dbReference type="Gene3D" id="3.30.750.140">
    <property type="match status" value="1"/>
</dbReference>
<feature type="compositionally biased region" description="Polar residues" evidence="4">
    <location>
        <begin position="301"/>
        <end position="324"/>
    </location>
</feature>
<evidence type="ECO:0000259" key="5">
    <source>
        <dbReference type="Pfam" id="PF02120"/>
    </source>
</evidence>
<dbReference type="EMBL" id="BAFK01000006">
    <property type="protein sequence ID" value="GAB58406.1"/>
    <property type="molecule type" value="Genomic_DNA"/>
</dbReference>
<evidence type="ECO:0000256" key="4">
    <source>
        <dbReference type="SAM" id="MobiDB-lite"/>
    </source>
</evidence>
<proteinExistence type="inferred from homology"/>
<feature type="compositionally biased region" description="Low complexity" evidence="4">
    <location>
        <begin position="384"/>
        <end position="398"/>
    </location>
</feature>
<evidence type="ECO:0000313" key="6">
    <source>
        <dbReference type="EMBL" id="GAB58406.1"/>
    </source>
</evidence>
<accession>I1DWH8</accession>
<gene>
    <name evidence="6" type="ORF">RNAN_1378</name>
</gene>
<sequence>MDGRAVQENSMTQGLQLSILMTGADTALLSDAAASEAAGPSAEGGLAFGDMLGQLVAPAKTGQDSKGRQLPADISLLSAVSQAVAAATDASATEVMATDDAVGADSALTASILAQLGFTAVNADDKVDGKADGKQAAANSDGELTSSTAELAKSVAKAAVAAEAAEAQNAAEAKTKPAMPDLTLSNGKPEAGMLLSAAQGKAEADADAELSAAASAKKQAAEADQQLSGQQSKLTQAKGATQAAASVGDSTAMTQTEQALTDAAEQAVNKQTTAEQASLPGAGQDGDGKPNTPAIPLHGKTAQQTAKAVSSEPPGNSAQQSLQAADVTNPQLRAAAPSEVAVTTDSQSSKATVLANQAAGHAAGQAGDKVASSTTKTGTEDNPQSSQQQRQQSAAALQDMLQQHGAANSKAAEPAALVRSENAFSAAIAQAEQRQSGAPRPVAKPAASVAEQLKQSLNLLQQDAAGQLRERVNLMVRQNIQVAEIRLDPAGLGQMQIKIDMQQDQASVQFVVQQPQAKELLEQQLPRLRELLQQQGILLSDGQVQQQSQQQRHSAQHSSNGNNAGQGSGEAGDELPATQVQVSASVSERLVDYYA</sequence>
<dbReference type="InterPro" id="IPR001635">
    <property type="entry name" value="Flag_hook_Flik"/>
</dbReference>
<comment type="caution">
    <text evidence="6">The sequence shown here is derived from an EMBL/GenBank/DDBJ whole genome shotgun (WGS) entry which is preliminary data.</text>
</comment>
<dbReference type="STRING" id="562729.RNAN_1378"/>
<dbReference type="GO" id="GO:0044780">
    <property type="term" value="P:bacterial-type flagellum assembly"/>
    <property type="evidence" value="ECO:0007669"/>
    <property type="project" value="InterPro"/>
</dbReference>
<dbReference type="PANTHER" id="PTHR37533:SF2">
    <property type="entry name" value="FLAGELLAR HOOK-LENGTH CONTROL PROTEIN"/>
    <property type="match status" value="1"/>
</dbReference>
<organism evidence="6 7">
    <name type="scientific">Rheinheimera nanhaiensis E407-8</name>
    <dbReference type="NCBI Taxonomy" id="562729"/>
    <lineage>
        <taxon>Bacteria</taxon>
        <taxon>Pseudomonadati</taxon>
        <taxon>Pseudomonadota</taxon>
        <taxon>Gammaproteobacteria</taxon>
        <taxon>Chromatiales</taxon>
        <taxon>Chromatiaceae</taxon>
        <taxon>Rheinheimera</taxon>
    </lineage>
</organism>
<name>I1DWH8_9GAMM</name>
<keyword evidence="3" id="KW-1005">Bacterial flagellum biogenesis</keyword>
<feature type="compositionally biased region" description="Low complexity" evidence="4">
    <location>
        <begin position="358"/>
        <end position="367"/>
    </location>
</feature>
<feature type="region of interest" description="Disordered" evidence="4">
    <location>
        <begin position="257"/>
        <end position="324"/>
    </location>
</feature>
<feature type="compositionally biased region" description="Low complexity" evidence="4">
    <location>
        <begin position="543"/>
        <end position="563"/>
    </location>
</feature>
<feature type="region of interest" description="Disordered" evidence="4">
    <location>
        <begin position="543"/>
        <end position="578"/>
    </location>
</feature>
<dbReference type="InterPro" id="IPR038610">
    <property type="entry name" value="FliK-like_C_sf"/>
</dbReference>
<feature type="domain" description="Flagellar hook-length control protein-like C-terminal" evidence="5">
    <location>
        <begin position="470"/>
        <end position="552"/>
    </location>
</feature>